<keyword evidence="1" id="KW-0819">tRNA processing</keyword>
<evidence type="ECO:0000256" key="4">
    <source>
        <dbReference type="ARBA" id="ARBA00022833"/>
    </source>
</evidence>
<dbReference type="EC" id="3.5.4.34" evidence="8"/>
<keyword evidence="15" id="KW-1185">Reference proteome</keyword>
<keyword evidence="4" id="KW-0862">Zinc</keyword>
<comment type="cofactor">
    <cofactor evidence="5">
        <name>1D-myo-inositol hexakisphosphate</name>
        <dbReference type="ChEBI" id="CHEBI:58130"/>
    </cofactor>
</comment>
<name>A0AAV7ANP6_ENGPU</name>
<feature type="domain" description="A to I editase" evidence="13">
    <location>
        <begin position="57"/>
        <end position="460"/>
    </location>
</feature>
<evidence type="ECO:0000256" key="7">
    <source>
        <dbReference type="ARBA" id="ARBA00038326"/>
    </source>
</evidence>
<comment type="function">
    <text evidence="6">Specifically deaminates adenosine-37 to inosine in tRNA-Ala.</text>
</comment>
<evidence type="ECO:0000256" key="12">
    <source>
        <dbReference type="SAM" id="MobiDB-lite"/>
    </source>
</evidence>
<dbReference type="Proteomes" id="UP000824782">
    <property type="component" value="Unassembled WGS sequence"/>
</dbReference>
<dbReference type="GO" id="GO:0003723">
    <property type="term" value="F:RNA binding"/>
    <property type="evidence" value="ECO:0007669"/>
    <property type="project" value="InterPro"/>
</dbReference>
<sequence>MARSDTADEIAALCYEHYCTKLPKQGQPDTSKEWTLMAAVIQVMSSVGKTDVRKVVALGTGTKCIGQSKLRKSGDILQDSHAEIIAKRSFQRYLLHQLSLALSRSQDCILVPGNDTNKWTLKPGVSFVFFTSHTPCGDASIIPMLSLDDQLFPTSTAASQTIPLPCSPITASNKRKQVDCDSTTSKKRRLVGSNQETKRETELQDKEESAGFTPEAIDVFRTGAKCVPGEPQDRHNPGLDYHTVGVLRVKPGRGDRTISMCCSDKMARWNVLGCQGALLMHFLQQPIYLSSVVVGKCPFTLQSMERALYQRCQIVSDLPEGFQVHKPQILQSQLQFPHGRDALRKADSARRLVPCGAAISWCAVLHQPLDVTANGYRQGTTKKAIGTPQSRSRICKVELFHMFCHLLENLSEEEIPKSLRELKTYSDYKEAAVSYQEAWRQMREQVFTSWIRTPRDYLSFS</sequence>
<dbReference type="Pfam" id="PF02137">
    <property type="entry name" value="A_deamin"/>
    <property type="match status" value="1"/>
</dbReference>
<keyword evidence="2" id="KW-0479">Metal-binding</keyword>
<gene>
    <name evidence="14" type="ORF">GDO81_015834</name>
</gene>
<dbReference type="GO" id="GO:0043829">
    <property type="term" value="F:tRNA-specific adenosine-37 deaminase activity"/>
    <property type="evidence" value="ECO:0007669"/>
    <property type="project" value="UniProtKB-EC"/>
</dbReference>
<evidence type="ECO:0000313" key="15">
    <source>
        <dbReference type="Proteomes" id="UP000824782"/>
    </source>
</evidence>
<comment type="similarity">
    <text evidence="7">Belongs to the ADAT1 family.</text>
</comment>
<evidence type="ECO:0000256" key="9">
    <source>
        <dbReference type="ARBA" id="ARBA00040502"/>
    </source>
</evidence>
<dbReference type="InterPro" id="IPR002466">
    <property type="entry name" value="A_deamin"/>
</dbReference>
<evidence type="ECO:0000259" key="13">
    <source>
        <dbReference type="PROSITE" id="PS50141"/>
    </source>
</evidence>
<comment type="catalytic activity">
    <reaction evidence="11">
        <text>adenosine(37) in tRNA(Ala) + H2O + H(+) = inosine(37) in tRNA(Ala) + NH4(+)</text>
        <dbReference type="Rhea" id="RHEA:50968"/>
        <dbReference type="Rhea" id="RHEA-COMP:12855"/>
        <dbReference type="Rhea" id="RHEA-COMP:12856"/>
        <dbReference type="ChEBI" id="CHEBI:15377"/>
        <dbReference type="ChEBI" id="CHEBI:15378"/>
        <dbReference type="ChEBI" id="CHEBI:28938"/>
        <dbReference type="ChEBI" id="CHEBI:74411"/>
        <dbReference type="ChEBI" id="CHEBI:82852"/>
        <dbReference type="EC" id="3.5.4.34"/>
    </reaction>
</comment>
<dbReference type="GO" id="GO:0008033">
    <property type="term" value="P:tRNA processing"/>
    <property type="evidence" value="ECO:0007669"/>
    <property type="project" value="UniProtKB-KW"/>
</dbReference>
<evidence type="ECO:0000313" key="14">
    <source>
        <dbReference type="EMBL" id="KAG8562841.1"/>
    </source>
</evidence>
<evidence type="ECO:0000256" key="8">
    <source>
        <dbReference type="ARBA" id="ARBA00038940"/>
    </source>
</evidence>
<evidence type="ECO:0000256" key="5">
    <source>
        <dbReference type="ARBA" id="ARBA00037026"/>
    </source>
</evidence>
<comment type="caution">
    <text evidence="14">The sequence shown here is derived from an EMBL/GenBank/DDBJ whole genome shotgun (WGS) entry which is preliminary data.</text>
</comment>
<dbReference type="GO" id="GO:0046872">
    <property type="term" value="F:metal ion binding"/>
    <property type="evidence" value="ECO:0007669"/>
    <property type="project" value="UniProtKB-KW"/>
</dbReference>
<accession>A0AAV7ANP6</accession>
<evidence type="ECO:0000256" key="2">
    <source>
        <dbReference type="ARBA" id="ARBA00022723"/>
    </source>
</evidence>
<dbReference type="PANTHER" id="PTHR46516">
    <property type="entry name" value="TRNA-SPECIFIC ADENOSINE DEAMINASE 1"/>
    <property type="match status" value="1"/>
</dbReference>
<feature type="compositionally biased region" description="Basic and acidic residues" evidence="12">
    <location>
        <begin position="196"/>
        <end position="209"/>
    </location>
</feature>
<dbReference type="AlphaFoldDB" id="A0AAV7ANP6"/>
<proteinExistence type="inferred from homology"/>
<dbReference type="SMART" id="SM00552">
    <property type="entry name" value="ADEAMc"/>
    <property type="match status" value="1"/>
</dbReference>
<organism evidence="14 15">
    <name type="scientific">Engystomops pustulosus</name>
    <name type="common">Tungara frog</name>
    <name type="synonym">Physalaemus pustulosus</name>
    <dbReference type="NCBI Taxonomy" id="76066"/>
    <lineage>
        <taxon>Eukaryota</taxon>
        <taxon>Metazoa</taxon>
        <taxon>Chordata</taxon>
        <taxon>Craniata</taxon>
        <taxon>Vertebrata</taxon>
        <taxon>Euteleostomi</taxon>
        <taxon>Amphibia</taxon>
        <taxon>Batrachia</taxon>
        <taxon>Anura</taxon>
        <taxon>Neobatrachia</taxon>
        <taxon>Hyloidea</taxon>
        <taxon>Leptodactylidae</taxon>
        <taxon>Leiuperinae</taxon>
        <taxon>Engystomops</taxon>
    </lineage>
</organism>
<keyword evidence="3" id="KW-0378">Hydrolase</keyword>
<dbReference type="EMBL" id="WNYA01000007">
    <property type="protein sequence ID" value="KAG8562841.1"/>
    <property type="molecule type" value="Genomic_DNA"/>
</dbReference>
<dbReference type="PANTHER" id="PTHR46516:SF1">
    <property type="entry name" value="TRNA-SPECIFIC ADENOSINE DEAMINASE 1"/>
    <property type="match status" value="1"/>
</dbReference>
<evidence type="ECO:0000256" key="3">
    <source>
        <dbReference type="ARBA" id="ARBA00022801"/>
    </source>
</evidence>
<evidence type="ECO:0000256" key="10">
    <source>
        <dbReference type="ARBA" id="ARBA00041760"/>
    </source>
</evidence>
<feature type="region of interest" description="Disordered" evidence="12">
    <location>
        <begin position="175"/>
        <end position="210"/>
    </location>
</feature>
<protein>
    <recommendedName>
        <fullName evidence="9">tRNA-specific adenosine deaminase 1</fullName>
        <ecNumber evidence="8">3.5.4.34</ecNumber>
    </recommendedName>
    <alternativeName>
        <fullName evidence="10">tRNA-specific adenosine-37 deaminase</fullName>
    </alternativeName>
</protein>
<evidence type="ECO:0000256" key="11">
    <source>
        <dbReference type="ARBA" id="ARBA00047635"/>
    </source>
</evidence>
<evidence type="ECO:0000256" key="6">
    <source>
        <dbReference type="ARBA" id="ARBA00037784"/>
    </source>
</evidence>
<reference evidence="14" key="1">
    <citation type="thesis" date="2020" institute="ProQuest LLC" country="789 East Eisenhower Parkway, Ann Arbor, MI, USA">
        <title>Comparative Genomics and Chromosome Evolution.</title>
        <authorList>
            <person name="Mudd A.B."/>
        </authorList>
    </citation>
    <scope>NUCLEOTIDE SEQUENCE</scope>
    <source>
        <strain evidence="14">237g6f4</strain>
        <tissue evidence="14">Blood</tissue>
    </source>
</reference>
<evidence type="ECO:0000256" key="1">
    <source>
        <dbReference type="ARBA" id="ARBA00022694"/>
    </source>
</evidence>
<dbReference type="PROSITE" id="PS50141">
    <property type="entry name" value="A_DEAMIN_EDITASE"/>
    <property type="match status" value="1"/>
</dbReference>